<dbReference type="Pfam" id="PF23247">
    <property type="entry name" value="LRR_RPS2"/>
    <property type="match status" value="1"/>
</dbReference>
<evidence type="ECO:0000259" key="2">
    <source>
        <dbReference type="Pfam" id="PF23247"/>
    </source>
</evidence>
<reference evidence="3 4" key="1">
    <citation type="submission" date="2024-01" db="EMBL/GenBank/DDBJ databases">
        <authorList>
            <person name="Waweru B."/>
        </authorList>
    </citation>
    <scope>NUCLEOTIDE SEQUENCE [LARGE SCALE GENOMIC DNA]</scope>
</reference>
<evidence type="ECO:0000256" key="1">
    <source>
        <dbReference type="ARBA" id="ARBA00022821"/>
    </source>
</evidence>
<dbReference type="Proteomes" id="UP001314170">
    <property type="component" value="Unassembled WGS sequence"/>
</dbReference>
<name>A0AAV1RRY7_9ROSI</name>
<dbReference type="PANTHER" id="PTHR33463">
    <property type="entry name" value="NB-ARC DOMAIN-CONTAINING PROTEIN-RELATED"/>
    <property type="match status" value="1"/>
</dbReference>
<evidence type="ECO:0000313" key="3">
    <source>
        <dbReference type="EMBL" id="CAK7338453.1"/>
    </source>
</evidence>
<protein>
    <recommendedName>
        <fullName evidence="2">Disease resistance protein At4g27190-like leucine-rich repeats domain-containing protein</fullName>
    </recommendedName>
</protein>
<sequence>MSKCKELEEIIAKDGDDKNQILSETHLQSLCFSSLCEIEVRECNKLKSLFPVITVAGLPQLQYLKVRDAPQLTNVFGQDDKASYVNVEKEIVVPNLLELWLKDLPSIVYGGKLCANNQNAEPIEDARKQMYVAIKNLQASCMLLGTEREENVKMHDLIHDVAIQIASSKGFGFVVKAGIGLKEWRGSFESFVGCSVISLIGKIH</sequence>
<dbReference type="PANTHER" id="PTHR33463:SF135">
    <property type="entry name" value="RESISTANCE PROTEIN RPS2, PUTATIVE-RELATED"/>
    <property type="match status" value="1"/>
</dbReference>
<organism evidence="3 4">
    <name type="scientific">Dovyalis caffra</name>
    <dbReference type="NCBI Taxonomy" id="77055"/>
    <lineage>
        <taxon>Eukaryota</taxon>
        <taxon>Viridiplantae</taxon>
        <taxon>Streptophyta</taxon>
        <taxon>Embryophyta</taxon>
        <taxon>Tracheophyta</taxon>
        <taxon>Spermatophyta</taxon>
        <taxon>Magnoliopsida</taxon>
        <taxon>eudicotyledons</taxon>
        <taxon>Gunneridae</taxon>
        <taxon>Pentapetalae</taxon>
        <taxon>rosids</taxon>
        <taxon>fabids</taxon>
        <taxon>Malpighiales</taxon>
        <taxon>Salicaceae</taxon>
        <taxon>Flacourtieae</taxon>
        <taxon>Dovyalis</taxon>
    </lineage>
</organism>
<keyword evidence="1" id="KW-0611">Plant defense</keyword>
<keyword evidence="4" id="KW-1185">Reference proteome</keyword>
<dbReference type="AlphaFoldDB" id="A0AAV1RRY7"/>
<feature type="domain" description="Disease resistance protein At4g27190-like leucine-rich repeats" evidence="2">
    <location>
        <begin position="19"/>
        <end position="107"/>
    </location>
</feature>
<proteinExistence type="predicted"/>
<comment type="caution">
    <text evidence="3">The sequence shown here is derived from an EMBL/GenBank/DDBJ whole genome shotgun (WGS) entry which is preliminary data.</text>
</comment>
<accession>A0AAV1RRY7</accession>
<dbReference type="InterPro" id="IPR057135">
    <property type="entry name" value="At4g27190-like_LRR"/>
</dbReference>
<gene>
    <name evidence="3" type="ORF">DCAF_LOCUS13500</name>
</gene>
<dbReference type="InterPro" id="IPR050905">
    <property type="entry name" value="Plant_NBS-LRR"/>
</dbReference>
<dbReference type="EMBL" id="CAWUPB010001116">
    <property type="protein sequence ID" value="CAK7338453.1"/>
    <property type="molecule type" value="Genomic_DNA"/>
</dbReference>
<evidence type="ECO:0000313" key="4">
    <source>
        <dbReference type="Proteomes" id="UP001314170"/>
    </source>
</evidence>